<comment type="caution">
    <text evidence="1">The sequence shown here is derived from an EMBL/GenBank/DDBJ whole genome shotgun (WGS) entry which is preliminary data.</text>
</comment>
<reference evidence="1" key="1">
    <citation type="submission" date="2021-07" db="EMBL/GenBank/DDBJ databases">
        <authorList>
            <person name="Catto M.A."/>
            <person name="Jacobson A."/>
            <person name="Kennedy G."/>
            <person name="Labadie P."/>
            <person name="Hunt B.G."/>
            <person name="Srinivasan R."/>
        </authorList>
    </citation>
    <scope>NUCLEOTIDE SEQUENCE</scope>
    <source>
        <strain evidence="1">PL_HMW_Pooled</strain>
        <tissue evidence="1">Head</tissue>
    </source>
</reference>
<gene>
    <name evidence="1" type="ORF">KUF71_000551</name>
</gene>
<name>A0AAE1LPX8_9NEOP</name>
<accession>A0AAE1LPX8</accession>
<evidence type="ECO:0000313" key="2">
    <source>
        <dbReference type="Proteomes" id="UP001219518"/>
    </source>
</evidence>
<reference evidence="1" key="2">
    <citation type="journal article" date="2023" name="BMC Genomics">
        <title>Pest status, molecular evolution, and epigenetic factors derived from the genome assembly of Frankliniella fusca, a thysanopteran phytovirus vector.</title>
        <authorList>
            <person name="Catto M.A."/>
            <person name="Labadie P.E."/>
            <person name="Jacobson A.L."/>
            <person name="Kennedy G.G."/>
            <person name="Srinivasan R."/>
            <person name="Hunt B.G."/>
        </authorList>
    </citation>
    <scope>NUCLEOTIDE SEQUENCE</scope>
    <source>
        <strain evidence="1">PL_HMW_Pooled</strain>
    </source>
</reference>
<dbReference type="EMBL" id="JAHWGI010001324">
    <property type="protein sequence ID" value="KAK3928281.1"/>
    <property type="molecule type" value="Genomic_DNA"/>
</dbReference>
<evidence type="ECO:0000313" key="1">
    <source>
        <dbReference type="EMBL" id="KAK3928281.1"/>
    </source>
</evidence>
<proteinExistence type="predicted"/>
<organism evidence="1 2">
    <name type="scientific">Frankliniella fusca</name>
    <dbReference type="NCBI Taxonomy" id="407009"/>
    <lineage>
        <taxon>Eukaryota</taxon>
        <taxon>Metazoa</taxon>
        <taxon>Ecdysozoa</taxon>
        <taxon>Arthropoda</taxon>
        <taxon>Hexapoda</taxon>
        <taxon>Insecta</taxon>
        <taxon>Pterygota</taxon>
        <taxon>Neoptera</taxon>
        <taxon>Paraneoptera</taxon>
        <taxon>Thysanoptera</taxon>
        <taxon>Terebrantia</taxon>
        <taxon>Thripoidea</taxon>
        <taxon>Thripidae</taxon>
        <taxon>Frankliniella</taxon>
    </lineage>
</organism>
<dbReference type="AlphaFoldDB" id="A0AAE1LPX8"/>
<dbReference type="Proteomes" id="UP001219518">
    <property type="component" value="Unassembled WGS sequence"/>
</dbReference>
<keyword evidence="1" id="KW-0687">Ribonucleoprotein</keyword>
<keyword evidence="1" id="KW-0689">Ribosomal protein</keyword>
<dbReference type="GO" id="GO:0005840">
    <property type="term" value="C:ribosome"/>
    <property type="evidence" value="ECO:0007669"/>
    <property type="project" value="UniProtKB-KW"/>
</dbReference>
<protein>
    <submittedName>
        <fullName evidence="1">50S ribosomal protein L24</fullName>
    </submittedName>
</protein>
<keyword evidence="2" id="KW-1185">Reference proteome</keyword>
<sequence length="219" mass="25017">MELQLEDPEKFRRCLRMSTAMFEYILQKVSPLIGKQNTQMRQSIPASERLSLTLRHLATEIGLRSLVAQRSDYVHSSRGDRTTFIGPIDQAFPCATGNRKDRRIFNYRLDFILVWSEPRAQRCSENDFGVMAATFQIFRAALCYDPDDATATVQAVVCLHNYLRTHSVGRAMYTPKDMLDVEDEAAGTIQQGNYHEVPANGLVRFVNQGGNRHRDEMLL</sequence>